<sequence>MLQHAMALLLQRLLGKFVTFDSSMLKLSLWQGDLSFQDLQLRLSYGEGAIGYLSVKIPWRALWTQPVQIKAQGVRVWLHQTPKTSHTEPQESQEPVDTSIEDGHGDDRTYLSKLVSHIIGNVQIEVSDVQIRYDCDPSSLAPRPGSGTLEVGYVSVMNANADWQLEFTLQSNAAMKSNKLLKVEGIAAYVEYPDKESRRGSYCDRVSPDMYRKYLFHEWCSTIKASLYYHSVNAAFPDVELDVDISCEPGNVAEKCSICAAHNTCGTNKYALPVHQPRVHFGREHVDVLYAILIEVRAPYDEYDRLTALTRQQTSRTDGFLMVLSYAKQWLLTDCLDAVVGETFTLEAEDEDGDDDEFEDAITPPSLSVRAQLRHGAGLFFSARESIATGSEVIREAQWIWVLGETIAAVKQSCVEDEIQLSVQSLRMYEVSECSGSYSIIDHASESCDGADSALVKAPIVRMSCVIPAYQSRLIGYQPVLDIRLGSITMFIKDDTLLVWMTLFAPVYLWWNRWNLSHPSTSGACDEDRFAPISHLGIHVERMCLVYALHDQFCFGAELRALSVETFESDHEFVQSIFRSRIRLFSASESLTSIQAQTNLNDVKGLHNIATIDDLSLTTTSHSRMHWSMDHYSCKHCALRDGRLHYEQRELDSNEESAMYRYVAQLSTVQIDWTVSELEALAWVLGKWSFFMPDKAVIRPVQSPNHTVAKSEVILICRTKWSIRTPEIQLRVAENRKGQDAQPSFTLSIKDVEWLSHACTTTYYQSISVASISLREADNETIQVTGKLGLHTPAFRVTLRCDRANPCESQEAEKSLQAVLQSGRQSTRVVFTIQCLYGELFLPNIQVIRVWLGDCYDRYLLGFILSANAGYALDDFRRNLSKLGSEASIKSLKDLPCSNNEVLVRLLVTHGLQLKVKHLDQTPSAALDGLTPIQTIASIKVSSVSVQVSGSGAVCGTVVEVKGSLRNLRLTDLTSPSGSLPTKAKQSNRQSIGSPPDVLDRVSDAGSVGVKNLVDFVVNFPECADNRVMVRVRLDSVCIVYLHRVFKQFYHYIFDHVFELLRNPLM</sequence>
<dbReference type="AlphaFoldDB" id="A0AAV1T538"/>
<gene>
    <name evidence="4" type="ORF">PM001_LOCUS1637</name>
</gene>
<organism evidence="4 5">
    <name type="scientific">Peronospora matthiolae</name>
    <dbReference type="NCBI Taxonomy" id="2874970"/>
    <lineage>
        <taxon>Eukaryota</taxon>
        <taxon>Sar</taxon>
        <taxon>Stramenopiles</taxon>
        <taxon>Oomycota</taxon>
        <taxon>Peronosporomycetes</taxon>
        <taxon>Peronosporales</taxon>
        <taxon>Peronosporaceae</taxon>
        <taxon>Peronospora</taxon>
    </lineage>
</organism>
<feature type="chain" id="PRO_5043909289" description="Vacuolar protein sorting-associated protein" evidence="3">
    <location>
        <begin position="16"/>
        <end position="1066"/>
    </location>
</feature>
<dbReference type="PANTHER" id="PTHR16166:SF93">
    <property type="entry name" value="INTERMEMBRANE LIPID TRANSFER PROTEIN VPS13"/>
    <property type="match status" value="1"/>
</dbReference>
<dbReference type="GO" id="GO:0045053">
    <property type="term" value="P:protein retention in Golgi apparatus"/>
    <property type="evidence" value="ECO:0007669"/>
    <property type="project" value="TreeGrafter"/>
</dbReference>
<evidence type="ECO:0000256" key="1">
    <source>
        <dbReference type="ARBA" id="ARBA00006545"/>
    </source>
</evidence>
<protein>
    <recommendedName>
        <fullName evidence="6">Vacuolar protein sorting-associated protein</fullName>
    </recommendedName>
</protein>
<feature type="signal peptide" evidence="3">
    <location>
        <begin position="1"/>
        <end position="15"/>
    </location>
</feature>
<dbReference type="PANTHER" id="PTHR16166">
    <property type="entry name" value="VACUOLAR PROTEIN SORTING-ASSOCIATED PROTEIN VPS13"/>
    <property type="match status" value="1"/>
</dbReference>
<evidence type="ECO:0000313" key="5">
    <source>
        <dbReference type="Proteomes" id="UP001162060"/>
    </source>
</evidence>
<evidence type="ECO:0000313" key="4">
    <source>
        <dbReference type="EMBL" id="CAK7898400.1"/>
    </source>
</evidence>
<accession>A0AAV1T538</accession>
<feature type="region of interest" description="Disordered" evidence="2">
    <location>
        <begin position="974"/>
        <end position="997"/>
    </location>
</feature>
<dbReference type="GO" id="GO:0006623">
    <property type="term" value="P:protein targeting to vacuole"/>
    <property type="evidence" value="ECO:0007669"/>
    <property type="project" value="TreeGrafter"/>
</dbReference>
<reference evidence="4" key="1">
    <citation type="submission" date="2024-01" db="EMBL/GenBank/DDBJ databases">
        <authorList>
            <person name="Webb A."/>
        </authorList>
    </citation>
    <scope>NUCLEOTIDE SEQUENCE</scope>
    <source>
        <strain evidence="4">Pm1</strain>
    </source>
</reference>
<evidence type="ECO:0008006" key="6">
    <source>
        <dbReference type="Google" id="ProtNLM"/>
    </source>
</evidence>
<keyword evidence="3" id="KW-0732">Signal</keyword>
<dbReference type="Proteomes" id="UP001162060">
    <property type="component" value="Unassembled WGS sequence"/>
</dbReference>
<comment type="similarity">
    <text evidence="1">Belongs to the VPS13 family.</text>
</comment>
<feature type="region of interest" description="Disordered" evidence="2">
    <location>
        <begin position="80"/>
        <end position="103"/>
    </location>
</feature>
<comment type="caution">
    <text evidence="4">The sequence shown here is derived from an EMBL/GenBank/DDBJ whole genome shotgun (WGS) entry which is preliminary data.</text>
</comment>
<name>A0AAV1T538_9STRA</name>
<dbReference type="EMBL" id="CAKLBY020000016">
    <property type="protein sequence ID" value="CAK7898400.1"/>
    <property type="molecule type" value="Genomic_DNA"/>
</dbReference>
<dbReference type="InterPro" id="IPR026847">
    <property type="entry name" value="VPS13"/>
</dbReference>
<evidence type="ECO:0000256" key="3">
    <source>
        <dbReference type="SAM" id="SignalP"/>
    </source>
</evidence>
<feature type="compositionally biased region" description="Polar residues" evidence="2">
    <location>
        <begin position="974"/>
        <end position="993"/>
    </location>
</feature>
<proteinExistence type="inferred from homology"/>
<evidence type="ECO:0000256" key="2">
    <source>
        <dbReference type="SAM" id="MobiDB-lite"/>
    </source>
</evidence>